<accession>A0A0U3J726</accession>
<feature type="domain" description="Transposase IS66 central" evidence="2">
    <location>
        <begin position="22"/>
        <end position="52"/>
    </location>
</feature>
<evidence type="ECO:0000256" key="1">
    <source>
        <dbReference type="SAM" id="MobiDB-lite"/>
    </source>
</evidence>
<feature type="region of interest" description="Disordered" evidence="1">
    <location>
        <begin position="1"/>
        <end position="54"/>
    </location>
</feature>
<name>A0A0U3J726_RHILV</name>
<dbReference type="EMBL" id="KT944070">
    <property type="protein sequence ID" value="ALU64522.1"/>
    <property type="molecule type" value="Genomic_DNA"/>
</dbReference>
<proteinExistence type="predicted"/>
<organism evidence="3">
    <name type="scientific">Rhizobium leguminosarum bv. viciae</name>
    <dbReference type="NCBI Taxonomy" id="387"/>
    <lineage>
        <taxon>Bacteria</taxon>
        <taxon>Pseudomonadati</taxon>
        <taxon>Pseudomonadota</taxon>
        <taxon>Alphaproteobacteria</taxon>
        <taxon>Hyphomicrobiales</taxon>
        <taxon>Rhizobiaceae</taxon>
        <taxon>Rhizobium/Agrobacterium group</taxon>
        <taxon>Rhizobium</taxon>
    </lineage>
</organism>
<sequence length="54" mass="5773">MVDPTGLSSTRRATVDEPAADASSKLFADETTAPVLDPGRGKTKTRQLWGLCPR</sequence>
<evidence type="ECO:0000259" key="2">
    <source>
        <dbReference type="Pfam" id="PF03050"/>
    </source>
</evidence>
<dbReference type="AlphaFoldDB" id="A0A0U3J726"/>
<dbReference type="Pfam" id="PF03050">
    <property type="entry name" value="DDE_Tnp_IS66"/>
    <property type="match status" value="1"/>
</dbReference>
<protein>
    <recommendedName>
        <fullName evidence="2">Transposase IS66 central domain-containing protein</fullName>
    </recommendedName>
</protein>
<reference evidence="3" key="1">
    <citation type="submission" date="2015-10" db="EMBL/GenBank/DDBJ databases">
        <title>Comparative analysis of sym-gene organization in Rhizobium leguminosarum bv. viciae strains, isolated from different host plants and demonstrating clear differences in symbiotic specificity.</title>
        <authorList>
            <person name="Chirak E.R."/>
            <person name="Kimeklis A.K."/>
            <person name="Andronov E.E."/>
        </authorList>
    </citation>
    <scope>NUCLEOTIDE SEQUENCE</scope>
    <source>
        <strain evidence="3">Vaf12</strain>
    </source>
</reference>
<dbReference type="InterPro" id="IPR004291">
    <property type="entry name" value="Transposase_IS66_central"/>
</dbReference>
<feature type="compositionally biased region" description="Polar residues" evidence="1">
    <location>
        <begin position="1"/>
        <end position="12"/>
    </location>
</feature>
<evidence type="ECO:0000313" key="3">
    <source>
        <dbReference type="EMBL" id="ALU64522.1"/>
    </source>
</evidence>